<gene>
    <name evidence="1" type="ORF">TM448A00912_0027</name>
</gene>
<protein>
    <submittedName>
        <fullName evidence="1">Uncharacterized protein</fullName>
    </submittedName>
</protein>
<dbReference type="EMBL" id="MT144079">
    <property type="protein sequence ID" value="QJA48329.1"/>
    <property type="molecule type" value="Genomic_DNA"/>
</dbReference>
<reference evidence="1" key="1">
    <citation type="submission" date="2020-03" db="EMBL/GenBank/DDBJ databases">
        <title>The deep terrestrial virosphere.</title>
        <authorList>
            <person name="Holmfeldt K."/>
            <person name="Nilsson E."/>
            <person name="Simone D."/>
            <person name="Lopez-Fernandez M."/>
            <person name="Wu X."/>
            <person name="de Brujin I."/>
            <person name="Lundin D."/>
            <person name="Andersson A."/>
            <person name="Bertilsson S."/>
            <person name="Dopson M."/>
        </authorList>
    </citation>
    <scope>NUCLEOTIDE SEQUENCE</scope>
    <source>
        <strain evidence="1">TM448A00912</strain>
    </source>
</reference>
<evidence type="ECO:0000313" key="1">
    <source>
        <dbReference type="EMBL" id="QJA48329.1"/>
    </source>
</evidence>
<accession>A0A6H1ZLI9</accession>
<proteinExistence type="predicted"/>
<organism evidence="1">
    <name type="scientific">viral metagenome</name>
    <dbReference type="NCBI Taxonomy" id="1070528"/>
    <lineage>
        <taxon>unclassified sequences</taxon>
        <taxon>metagenomes</taxon>
        <taxon>organismal metagenomes</taxon>
    </lineage>
</organism>
<dbReference type="AlphaFoldDB" id="A0A6H1ZLI9"/>
<name>A0A6H1ZLI9_9ZZZZ</name>
<sequence length="203" mass="22759">MIAKNVTMEEMQKALESVNTRYQGNIKFKTLEHKGNRISFTLTVIDSKEPGHRRILSGKRLAAACFHVHGHFFDTLFEIQPAAGVYSSGSLANPRTGEWITKEGGNWQDWQVGGYPPMMVSQACDCNTDAQAGVERLVQGPIVFRKLSTAQIRKCPLFIFDPAHYLPDGSCLCTDKEHQQKLIRERVARRKKLLKAQKGGAKS</sequence>